<evidence type="ECO:0000256" key="3">
    <source>
        <dbReference type="ARBA" id="ARBA00022679"/>
    </source>
</evidence>
<gene>
    <name evidence="7" type="primary">pyrB</name>
    <name evidence="10" type="ORF">GXN76_09835</name>
</gene>
<dbReference type="GO" id="GO:0044205">
    <property type="term" value="P:'de novo' UMP biosynthetic process"/>
    <property type="evidence" value="ECO:0007669"/>
    <property type="project" value="UniProtKB-UniRule"/>
</dbReference>
<dbReference type="Proteomes" id="UP000503088">
    <property type="component" value="Chromosome"/>
</dbReference>
<comment type="subunit">
    <text evidence="7">Heterododecamer (2C3:3R2) of six catalytic PyrB chains organized as two trimers (C3), and six regulatory PyrI chains organized as three dimers (R2).</text>
</comment>
<feature type="binding site" evidence="7">
    <location>
        <position position="263"/>
    </location>
    <ligand>
        <name>carbamoyl phosphate</name>
        <dbReference type="ChEBI" id="CHEBI:58228"/>
    </ligand>
</feature>
<dbReference type="GO" id="GO:0016597">
    <property type="term" value="F:amino acid binding"/>
    <property type="evidence" value="ECO:0007669"/>
    <property type="project" value="InterPro"/>
</dbReference>
<comment type="catalytic activity">
    <reaction evidence="6 7">
        <text>carbamoyl phosphate + L-aspartate = N-carbamoyl-L-aspartate + phosphate + H(+)</text>
        <dbReference type="Rhea" id="RHEA:20013"/>
        <dbReference type="ChEBI" id="CHEBI:15378"/>
        <dbReference type="ChEBI" id="CHEBI:29991"/>
        <dbReference type="ChEBI" id="CHEBI:32814"/>
        <dbReference type="ChEBI" id="CHEBI:43474"/>
        <dbReference type="ChEBI" id="CHEBI:58228"/>
        <dbReference type="EC" id="2.1.3.2"/>
    </reaction>
</comment>
<evidence type="ECO:0000259" key="9">
    <source>
        <dbReference type="Pfam" id="PF02729"/>
    </source>
</evidence>
<dbReference type="NCBIfam" id="NF002032">
    <property type="entry name" value="PRK00856.1"/>
    <property type="match status" value="1"/>
</dbReference>
<keyword evidence="4 7" id="KW-0665">Pyrimidine biosynthesis</keyword>
<feature type="binding site" evidence="7">
    <location>
        <position position="221"/>
    </location>
    <ligand>
        <name>L-aspartate</name>
        <dbReference type="ChEBI" id="CHEBI:29991"/>
    </ligand>
</feature>
<name>A0A7D3Y276_9BACL</name>
<feature type="binding site" evidence="7">
    <location>
        <position position="262"/>
    </location>
    <ligand>
        <name>carbamoyl phosphate</name>
        <dbReference type="ChEBI" id="CHEBI:58228"/>
    </ligand>
</feature>
<comment type="similarity">
    <text evidence="2 7">Belongs to the aspartate/ornithine carbamoyltransferase superfamily. ATCase family.</text>
</comment>
<dbReference type="GO" id="GO:0006520">
    <property type="term" value="P:amino acid metabolic process"/>
    <property type="evidence" value="ECO:0007669"/>
    <property type="project" value="InterPro"/>
</dbReference>
<dbReference type="InterPro" id="IPR036901">
    <property type="entry name" value="Asp/Orn_carbamoylTrfase_sf"/>
</dbReference>
<comment type="pathway">
    <text evidence="1 7">Pyrimidine metabolism; UMP biosynthesis via de novo pathway; (S)-dihydroorotate from bicarbonate: step 2/3.</text>
</comment>
<dbReference type="Gene3D" id="3.40.50.1370">
    <property type="entry name" value="Aspartate/ornithine carbamoyltransferase"/>
    <property type="match status" value="2"/>
</dbReference>
<dbReference type="HAMAP" id="MF_00001">
    <property type="entry name" value="Asp_carb_tr"/>
    <property type="match status" value="1"/>
</dbReference>
<evidence type="ECO:0000259" key="8">
    <source>
        <dbReference type="Pfam" id="PF00185"/>
    </source>
</evidence>
<dbReference type="InterPro" id="IPR002082">
    <property type="entry name" value="Asp_carbamoyltransf"/>
</dbReference>
<dbReference type="NCBIfam" id="TIGR00670">
    <property type="entry name" value="asp_carb_tr"/>
    <property type="match status" value="1"/>
</dbReference>
<evidence type="ECO:0000256" key="7">
    <source>
        <dbReference type="HAMAP-Rule" id="MF_00001"/>
    </source>
</evidence>
<keyword evidence="3 7" id="KW-0808">Transferase</keyword>
<dbReference type="EC" id="2.1.3.2" evidence="7"/>
<evidence type="ECO:0000256" key="4">
    <source>
        <dbReference type="ARBA" id="ARBA00022975"/>
    </source>
</evidence>
<feature type="binding site" evidence="7">
    <location>
        <position position="59"/>
    </location>
    <ligand>
        <name>carbamoyl phosphate</name>
        <dbReference type="ChEBI" id="CHEBI:58228"/>
    </ligand>
</feature>
<feature type="binding site" evidence="7">
    <location>
        <position position="137"/>
    </location>
    <ligand>
        <name>carbamoyl phosphate</name>
        <dbReference type="ChEBI" id="CHEBI:58228"/>
    </ligand>
</feature>
<sequence>MIQTKISQGHLIDTEFLSREEIEALMERASYWESRGREPAGTYKGYFAANLFFEPSTRTRISFEVAEKKLGMDVLHLDGDTSSCVKGESFYDTLRTLASIGVHVAVIRHQGTGGLERVARMNPGLSLISAGEGSGAHPTQALLDLYTIQQSFSEIKGLTVAIIGDIRHSRVARSNLWTLRKFGARVVLSGPEHLQDPGLDWTEFLPVDEAIRQADVVMMLRVQWERHQQEHFPDKESYFRKYGLTLDRMEKMQSHAIILHPAPVNRGVEIADELVEHPRSRIFKQMDNGVWIRMAVLERGIQGGWME</sequence>
<dbReference type="InterPro" id="IPR006130">
    <property type="entry name" value="Asp/Orn_carbamoylTrfase"/>
</dbReference>
<evidence type="ECO:0000256" key="2">
    <source>
        <dbReference type="ARBA" id="ARBA00008896"/>
    </source>
</evidence>
<dbReference type="Pfam" id="PF00185">
    <property type="entry name" value="OTCace"/>
    <property type="match status" value="1"/>
</dbReference>
<comment type="function">
    <text evidence="5 7">Catalyzes the condensation of carbamoyl phosphate and aspartate to form carbamoyl aspartate and inorganic phosphate, the committed step in the de novo pyrimidine nucleotide biosynthesis pathway.</text>
</comment>
<dbReference type="GO" id="GO:0004070">
    <property type="term" value="F:aspartate carbamoyltransferase activity"/>
    <property type="evidence" value="ECO:0007669"/>
    <property type="project" value="UniProtKB-UniRule"/>
</dbReference>
<dbReference type="SUPFAM" id="SSF53671">
    <property type="entry name" value="Aspartate/ornithine carbamoyltransferase"/>
    <property type="match status" value="1"/>
</dbReference>
<evidence type="ECO:0000313" key="11">
    <source>
        <dbReference type="Proteomes" id="UP000503088"/>
    </source>
</evidence>
<dbReference type="UniPathway" id="UPA00070">
    <property type="reaction ID" value="UER00116"/>
</dbReference>
<dbReference type="InterPro" id="IPR006131">
    <property type="entry name" value="Asp_carbamoyltransf_Asp/Orn-bd"/>
</dbReference>
<feature type="binding site" evidence="7">
    <location>
        <position position="58"/>
    </location>
    <ligand>
        <name>carbamoyl phosphate</name>
        <dbReference type="ChEBI" id="CHEBI:58228"/>
    </ligand>
</feature>
<dbReference type="PANTHER" id="PTHR45753:SF6">
    <property type="entry name" value="ASPARTATE CARBAMOYLTRANSFERASE"/>
    <property type="match status" value="1"/>
</dbReference>
<feature type="binding site" evidence="7">
    <location>
        <position position="170"/>
    </location>
    <ligand>
        <name>L-aspartate</name>
        <dbReference type="ChEBI" id="CHEBI:29991"/>
    </ligand>
</feature>
<feature type="domain" description="Aspartate/ornithine carbamoyltransferase carbamoyl-P binding" evidence="9">
    <location>
        <begin position="10"/>
        <end position="150"/>
    </location>
</feature>
<feature type="binding site" evidence="7">
    <location>
        <position position="108"/>
    </location>
    <ligand>
        <name>carbamoyl phosphate</name>
        <dbReference type="ChEBI" id="CHEBI:58228"/>
    </ligand>
</feature>
<dbReference type="RefSeq" id="WP_173222738.1">
    <property type="nucleotide sequence ID" value="NZ_CP048104.1"/>
</dbReference>
<evidence type="ECO:0000256" key="1">
    <source>
        <dbReference type="ARBA" id="ARBA00004852"/>
    </source>
</evidence>
<dbReference type="InterPro" id="IPR006132">
    <property type="entry name" value="Asp/Orn_carbamoyltranf_P-bd"/>
</dbReference>
<dbReference type="FunFam" id="3.40.50.1370:FF:000011">
    <property type="entry name" value="Aspartate carbamoyltransferase"/>
    <property type="match status" value="1"/>
</dbReference>
<proteinExistence type="inferred from homology"/>
<dbReference type="AlphaFoldDB" id="A0A7D3Y276"/>
<dbReference type="PRINTS" id="PR00101">
    <property type="entry name" value="ATCASE"/>
</dbReference>
<dbReference type="PRINTS" id="PR00100">
    <property type="entry name" value="AOTCASE"/>
</dbReference>
<organism evidence="10 11">
    <name type="scientific">Kroppenstedtia pulmonis</name>
    <dbReference type="NCBI Taxonomy" id="1380685"/>
    <lineage>
        <taxon>Bacteria</taxon>
        <taxon>Bacillati</taxon>
        <taxon>Bacillota</taxon>
        <taxon>Bacilli</taxon>
        <taxon>Bacillales</taxon>
        <taxon>Thermoactinomycetaceae</taxon>
        <taxon>Kroppenstedtia</taxon>
    </lineage>
</organism>
<feature type="binding site" evidence="7">
    <location>
        <position position="140"/>
    </location>
    <ligand>
        <name>carbamoyl phosphate</name>
        <dbReference type="ChEBI" id="CHEBI:58228"/>
    </ligand>
</feature>
<accession>A0A7D3Y276</accession>
<keyword evidence="11" id="KW-1185">Reference proteome</keyword>
<evidence type="ECO:0000256" key="5">
    <source>
        <dbReference type="ARBA" id="ARBA00043884"/>
    </source>
</evidence>
<dbReference type="Pfam" id="PF02729">
    <property type="entry name" value="OTCace_N"/>
    <property type="match status" value="1"/>
</dbReference>
<dbReference type="GO" id="GO:0005829">
    <property type="term" value="C:cytosol"/>
    <property type="evidence" value="ECO:0007669"/>
    <property type="project" value="TreeGrafter"/>
</dbReference>
<feature type="domain" description="Aspartate/ornithine carbamoyltransferase Asp/Orn-binding" evidence="8">
    <location>
        <begin position="156"/>
        <end position="298"/>
    </location>
</feature>
<dbReference type="PROSITE" id="PS00097">
    <property type="entry name" value="CARBAMOYLTRANSFERASE"/>
    <property type="match status" value="1"/>
</dbReference>
<feature type="binding site" evidence="7">
    <location>
        <position position="86"/>
    </location>
    <ligand>
        <name>L-aspartate</name>
        <dbReference type="ChEBI" id="CHEBI:29991"/>
    </ligand>
</feature>
<evidence type="ECO:0000313" key="10">
    <source>
        <dbReference type="EMBL" id="QKG84743.1"/>
    </source>
</evidence>
<dbReference type="PANTHER" id="PTHR45753">
    <property type="entry name" value="ORNITHINE CARBAMOYLTRANSFERASE, MITOCHONDRIAL"/>
    <property type="match status" value="1"/>
</dbReference>
<evidence type="ECO:0000256" key="6">
    <source>
        <dbReference type="ARBA" id="ARBA00048859"/>
    </source>
</evidence>
<dbReference type="KEGG" id="kpul:GXN76_09835"/>
<reference evidence="10 11" key="1">
    <citation type="submission" date="2020-01" db="EMBL/GenBank/DDBJ databases">
        <authorList>
            <person name="Gulvik C.A."/>
            <person name="Batra D.G."/>
        </authorList>
    </citation>
    <scope>NUCLEOTIDE SEQUENCE [LARGE SCALE GENOMIC DNA]</scope>
    <source>
        <strain evidence="10 11">W9323</strain>
    </source>
</reference>
<protein>
    <recommendedName>
        <fullName evidence="7">Aspartate carbamoyltransferase</fullName>
        <ecNumber evidence="7">2.1.3.2</ecNumber>
    </recommendedName>
    <alternativeName>
        <fullName evidence="7">Aspartate transcarbamylase</fullName>
        <shortName evidence="7">ATCase</shortName>
    </alternativeName>
</protein>
<dbReference type="GO" id="GO:0006207">
    <property type="term" value="P:'de novo' pyrimidine nucleobase biosynthetic process"/>
    <property type="evidence" value="ECO:0007669"/>
    <property type="project" value="InterPro"/>
</dbReference>
<dbReference type="EMBL" id="CP048104">
    <property type="protein sequence ID" value="QKG84743.1"/>
    <property type="molecule type" value="Genomic_DNA"/>
</dbReference>